<dbReference type="Proteomes" id="UP000012672">
    <property type="component" value="Chromosome"/>
</dbReference>
<organism evidence="1 2">
    <name type="scientific">Methanomethylophilus alvi (strain Mx1201)</name>
    <dbReference type="NCBI Taxonomy" id="1236689"/>
    <lineage>
        <taxon>Archaea</taxon>
        <taxon>Methanobacteriati</taxon>
        <taxon>Thermoplasmatota</taxon>
        <taxon>Thermoplasmata</taxon>
        <taxon>Methanomassiliicoccales</taxon>
        <taxon>Methanomethylophilaceae</taxon>
        <taxon>Methanomethylophilus</taxon>
    </lineage>
</organism>
<dbReference type="GO" id="GO:0016783">
    <property type="term" value="F:sulfurtransferase activity"/>
    <property type="evidence" value="ECO:0007669"/>
    <property type="project" value="InterPro"/>
</dbReference>
<dbReference type="PANTHER" id="PTHR43169:SF2">
    <property type="entry name" value="NAD_GMP SYNTHASE DOMAIN-CONTAINING PROTEIN"/>
    <property type="match status" value="1"/>
</dbReference>
<dbReference type="SUPFAM" id="SSF52402">
    <property type="entry name" value="Adenine nucleotide alpha hydrolases-like"/>
    <property type="match status" value="1"/>
</dbReference>
<gene>
    <name evidence="1" type="ORF">MMALV_02510</name>
</gene>
<dbReference type="PIRSF" id="PIRSF006661">
    <property type="entry name" value="PP-lp_UCP006661"/>
    <property type="match status" value="1"/>
</dbReference>
<dbReference type="eggNOG" id="arCOG00043">
    <property type="taxonomic scope" value="Archaea"/>
</dbReference>
<dbReference type="InParanoid" id="M9SFJ6"/>
<dbReference type="AlphaFoldDB" id="M9SFJ6"/>
<dbReference type="STRING" id="1236689.MMALV_02510"/>
<dbReference type="InterPro" id="IPR005232">
    <property type="entry name" value="LarE"/>
</dbReference>
<reference evidence="1 2" key="1">
    <citation type="journal article" date="2012" name="J. Bacteriol.">
        <title>Genome sequence of 'Candidatus Methanomethylophilus alvus' Mx1201, a methanogenic archaeon from the human gut belonging to a seventh order of methanogens.</title>
        <authorList>
            <person name="Borrel G."/>
            <person name="Harris H.M."/>
            <person name="Tottey W."/>
            <person name="Mihajlovski A."/>
            <person name="Parisot N."/>
            <person name="Peyretaillade E."/>
            <person name="Peyret P."/>
            <person name="Gribaldo S."/>
            <person name="O'Toole P.W."/>
            <person name="Brugere J.F."/>
        </authorList>
    </citation>
    <scope>NUCLEOTIDE SEQUENCE [LARGE SCALE GENOMIC DNA]</scope>
    <source>
        <strain evidence="1 2">Mx1201</strain>
    </source>
</reference>
<dbReference type="InterPro" id="IPR052188">
    <property type="entry name" value="Ni-pincer_cofactor_biosynth"/>
</dbReference>
<dbReference type="PANTHER" id="PTHR43169">
    <property type="entry name" value="EXSB FAMILY PROTEIN"/>
    <property type="match status" value="1"/>
</dbReference>
<dbReference type="EMBL" id="CP004049">
    <property type="protein sequence ID" value="AGI85003.1"/>
    <property type="molecule type" value="Genomic_DNA"/>
</dbReference>
<dbReference type="Gene3D" id="3.40.50.620">
    <property type="entry name" value="HUPs"/>
    <property type="match status" value="1"/>
</dbReference>
<dbReference type="KEGG" id="max:MMALV_02510"/>
<evidence type="ECO:0000313" key="2">
    <source>
        <dbReference type="Proteomes" id="UP000012672"/>
    </source>
</evidence>
<sequence>MTHMNKTETVPEGLRGFFEDNPRLALAFSGGSDSSYLFYAAKACGADIRAYFVKTQFQPRSEMEDAIRTARYLDGDLCIIDRDVLADGRIASNPPDRCYWCKHAVFGAISEAARKDGRDSVIIDATNASDDPEGRPGMKALKEMGIRSPLRECQISKPEVRELSREAGLWTWNLPSNSCLATRTPFGTVLTEDGLRRTEEAERRVGMLGLSDFRIRTRGDSAFVETREDQMDILDRIRPELESVLSEYYSGIIGYGIRRPGL</sequence>
<protein>
    <submittedName>
        <fullName evidence="1">ATP-utilizing enzyme of the PP-loop superfamily</fullName>
    </submittedName>
</protein>
<accession>M9SFJ6</accession>
<evidence type="ECO:0000313" key="1">
    <source>
        <dbReference type="EMBL" id="AGI85003.1"/>
    </source>
</evidence>
<dbReference type="HOGENOM" id="CLU_061181_2_0_2"/>
<keyword evidence="2" id="KW-1185">Reference proteome</keyword>
<proteinExistence type="predicted"/>
<dbReference type="InterPro" id="IPR014729">
    <property type="entry name" value="Rossmann-like_a/b/a_fold"/>
</dbReference>
<name>M9SFJ6_METAX</name>